<accession>A0A0P7Z2D5</accession>
<evidence type="ECO:0000256" key="4">
    <source>
        <dbReference type="ARBA" id="ARBA00004496"/>
    </source>
</evidence>
<dbReference type="PATRIC" id="fig|1305731.5.peg.539"/>
<dbReference type="PANTHER" id="PTHR10954">
    <property type="entry name" value="RIBONUCLEASE H2 SUBUNIT A"/>
    <property type="match status" value="1"/>
</dbReference>
<dbReference type="InterPro" id="IPR036397">
    <property type="entry name" value="RNaseH_sf"/>
</dbReference>
<dbReference type="STRING" id="1305731.GCA_000934705_00688"/>
<comment type="function">
    <text evidence="3 14 16">Endonuclease that specifically degrades the RNA of RNA-DNA hybrids.</text>
</comment>
<protein>
    <recommendedName>
        <fullName evidence="7 14">Ribonuclease HII</fullName>
        <shortName evidence="14">RNase HII</shortName>
        <ecNumber evidence="6 14">3.1.26.4</ecNumber>
    </recommendedName>
</protein>
<name>A0A0P7Z2D5_9GAMM</name>
<dbReference type="CDD" id="cd07182">
    <property type="entry name" value="RNase_HII_bacteria_HII_like"/>
    <property type="match status" value="1"/>
</dbReference>
<comment type="catalytic activity">
    <reaction evidence="1 14 15 16">
        <text>Endonucleolytic cleavage to 5'-phosphomonoester.</text>
        <dbReference type="EC" id="3.1.26.4"/>
    </reaction>
</comment>
<dbReference type="InterPro" id="IPR001352">
    <property type="entry name" value="RNase_HII/HIII"/>
</dbReference>
<comment type="cofactor">
    <cofactor evidence="14 15">
        <name>Mn(2+)</name>
        <dbReference type="ChEBI" id="CHEBI:29035"/>
    </cofactor>
    <cofactor evidence="14 15">
        <name>Mg(2+)</name>
        <dbReference type="ChEBI" id="CHEBI:18420"/>
    </cofactor>
    <text evidence="14 15">Manganese or magnesium. Binds 1 divalent metal ion per monomer in the absence of substrate. May bind a second metal ion after substrate binding.</text>
</comment>
<evidence type="ECO:0000256" key="14">
    <source>
        <dbReference type="HAMAP-Rule" id="MF_00052"/>
    </source>
</evidence>
<evidence type="ECO:0000256" key="10">
    <source>
        <dbReference type="ARBA" id="ARBA00022723"/>
    </source>
</evidence>
<dbReference type="EMBL" id="LJZQ01000014">
    <property type="protein sequence ID" value="KPQ28549.1"/>
    <property type="molecule type" value="Genomic_DNA"/>
</dbReference>
<dbReference type="InterPro" id="IPR012337">
    <property type="entry name" value="RNaseH-like_sf"/>
</dbReference>
<dbReference type="Pfam" id="PF01351">
    <property type="entry name" value="RNase_HII"/>
    <property type="match status" value="1"/>
</dbReference>
<dbReference type="GO" id="GO:0006298">
    <property type="term" value="P:mismatch repair"/>
    <property type="evidence" value="ECO:0007669"/>
    <property type="project" value="TreeGrafter"/>
</dbReference>
<dbReference type="FunFam" id="3.30.420.10:FF:000006">
    <property type="entry name" value="Ribonuclease HII"/>
    <property type="match status" value="1"/>
</dbReference>
<keyword evidence="12 14" id="KW-0378">Hydrolase</keyword>
<evidence type="ECO:0000313" key="19">
    <source>
        <dbReference type="Proteomes" id="UP000050416"/>
    </source>
</evidence>
<dbReference type="GO" id="GO:0005737">
    <property type="term" value="C:cytoplasm"/>
    <property type="evidence" value="ECO:0007669"/>
    <property type="project" value="UniProtKB-SubCell"/>
</dbReference>
<evidence type="ECO:0000256" key="16">
    <source>
        <dbReference type="RuleBase" id="RU003515"/>
    </source>
</evidence>
<sequence>MAGKELPPFECRYQGWRLAGVDEVGRGPLIGDVVTAAVILDPNRPIEGLADSKKLTEKRRLRLYDEIVEKAASWSLGRCEPAEIDQLNIYQATMLAMKRAVDGLSIQPEYVLVDGNRCPKWTWLSEPVVKGDSRVAAISAASIIAKVTRDREMAALDQKYPGFGLAQHKGYPTPVHLEALARMGVTPEHRRSFRPVQEAIETVGFFRHERESESEGLAYPTDLFENMV</sequence>
<gene>
    <name evidence="14 18" type="primary">rnhB</name>
    <name evidence="18" type="ORF">HLUCCX14_10440</name>
</gene>
<dbReference type="NCBIfam" id="NF000594">
    <property type="entry name" value="PRK00015.1-1"/>
    <property type="match status" value="1"/>
</dbReference>
<evidence type="ECO:0000256" key="3">
    <source>
        <dbReference type="ARBA" id="ARBA00004065"/>
    </source>
</evidence>
<dbReference type="GO" id="GO:0030145">
    <property type="term" value="F:manganese ion binding"/>
    <property type="evidence" value="ECO:0007669"/>
    <property type="project" value="UniProtKB-UniRule"/>
</dbReference>
<evidence type="ECO:0000256" key="12">
    <source>
        <dbReference type="ARBA" id="ARBA00022801"/>
    </source>
</evidence>
<feature type="domain" description="RNase H type-2" evidence="17">
    <location>
        <begin position="16"/>
        <end position="205"/>
    </location>
</feature>
<evidence type="ECO:0000256" key="11">
    <source>
        <dbReference type="ARBA" id="ARBA00022759"/>
    </source>
</evidence>
<keyword evidence="10 14" id="KW-0479">Metal-binding</keyword>
<evidence type="ECO:0000256" key="15">
    <source>
        <dbReference type="PROSITE-ProRule" id="PRU01319"/>
    </source>
</evidence>
<comment type="similarity">
    <text evidence="5 14 16">Belongs to the RNase HII family.</text>
</comment>
<evidence type="ECO:0000256" key="1">
    <source>
        <dbReference type="ARBA" id="ARBA00000077"/>
    </source>
</evidence>
<dbReference type="HAMAP" id="MF_00052_B">
    <property type="entry name" value="RNase_HII_B"/>
    <property type="match status" value="1"/>
</dbReference>
<evidence type="ECO:0000256" key="9">
    <source>
        <dbReference type="ARBA" id="ARBA00022722"/>
    </source>
</evidence>
<evidence type="ECO:0000256" key="6">
    <source>
        <dbReference type="ARBA" id="ARBA00012180"/>
    </source>
</evidence>
<dbReference type="PROSITE" id="PS51975">
    <property type="entry name" value="RNASE_H_2"/>
    <property type="match status" value="1"/>
</dbReference>
<evidence type="ECO:0000256" key="13">
    <source>
        <dbReference type="ARBA" id="ARBA00023211"/>
    </source>
</evidence>
<comment type="cofactor">
    <cofactor evidence="2">
        <name>Mg(2+)</name>
        <dbReference type="ChEBI" id="CHEBI:18420"/>
    </cofactor>
</comment>
<dbReference type="InterPro" id="IPR024567">
    <property type="entry name" value="RNase_HII/HIII_dom"/>
</dbReference>
<keyword evidence="13 14" id="KW-0464">Manganese</keyword>
<dbReference type="GO" id="GO:0003723">
    <property type="term" value="F:RNA binding"/>
    <property type="evidence" value="ECO:0007669"/>
    <property type="project" value="UniProtKB-UniRule"/>
</dbReference>
<evidence type="ECO:0000313" key="18">
    <source>
        <dbReference type="EMBL" id="KPQ28549.1"/>
    </source>
</evidence>
<feature type="binding site" evidence="14 15">
    <location>
        <position position="23"/>
    </location>
    <ligand>
        <name>a divalent metal cation</name>
        <dbReference type="ChEBI" id="CHEBI:60240"/>
    </ligand>
</feature>
<dbReference type="SUPFAM" id="SSF53098">
    <property type="entry name" value="Ribonuclease H-like"/>
    <property type="match status" value="1"/>
</dbReference>
<dbReference type="NCBIfam" id="NF000596">
    <property type="entry name" value="PRK00015.1-4"/>
    <property type="match status" value="1"/>
</dbReference>
<evidence type="ECO:0000259" key="17">
    <source>
        <dbReference type="PROSITE" id="PS51975"/>
    </source>
</evidence>
<evidence type="ECO:0000256" key="5">
    <source>
        <dbReference type="ARBA" id="ARBA00007383"/>
    </source>
</evidence>
<feature type="binding site" evidence="14 15">
    <location>
        <position position="114"/>
    </location>
    <ligand>
        <name>a divalent metal cation</name>
        <dbReference type="ChEBI" id="CHEBI:60240"/>
    </ligand>
</feature>
<reference evidence="18 19" key="1">
    <citation type="submission" date="2015-09" db="EMBL/GenBank/DDBJ databases">
        <title>Identification and resolution of microdiversity through metagenomic sequencing of parallel consortia.</title>
        <authorList>
            <person name="Nelson W.C."/>
            <person name="Romine M.F."/>
            <person name="Lindemann S.R."/>
        </authorList>
    </citation>
    <scope>NUCLEOTIDE SEQUENCE [LARGE SCALE GENOMIC DNA]</scope>
    <source>
        <strain evidence="18">HL-55</strain>
    </source>
</reference>
<evidence type="ECO:0000256" key="7">
    <source>
        <dbReference type="ARBA" id="ARBA00019179"/>
    </source>
</evidence>
<dbReference type="EC" id="3.1.26.4" evidence="6 14"/>
<proteinExistence type="inferred from homology"/>
<evidence type="ECO:0000256" key="2">
    <source>
        <dbReference type="ARBA" id="ARBA00001946"/>
    </source>
</evidence>
<keyword evidence="9 14" id="KW-0540">Nuclease</keyword>
<dbReference type="OrthoDB" id="9803420at2"/>
<dbReference type="Gene3D" id="3.30.420.10">
    <property type="entry name" value="Ribonuclease H-like superfamily/Ribonuclease H"/>
    <property type="match status" value="1"/>
</dbReference>
<organism evidence="18 19">
    <name type="scientific">Marinobacter excellens HL-55</name>
    <dbReference type="NCBI Taxonomy" id="1305731"/>
    <lineage>
        <taxon>Bacteria</taxon>
        <taxon>Pseudomonadati</taxon>
        <taxon>Pseudomonadota</taxon>
        <taxon>Gammaproteobacteria</taxon>
        <taxon>Pseudomonadales</taxon>
        <taxon>Marinobacteraceae</taxon>
        <taxon>Marinobacter</taxon>
    </lineage>
</organism>
<feature type="binding site" evidence="14 15">
    <location>
        <position position="22"/>
    </location>
    <ligand>
        <name>a divalent metal cation</name>
        <dbReference type="ChEBI" id="CHEBI:60240"/>
    </ligand>
</feature>
<dbReference type="NCBIfam" id="NF000595">
    <property type="entry name" value="PRK00015.1-3"/>
    <property type="match status" value="1"/>
</dbReference>
<comment type="subcellular location">
    <subcellularLocation>
        <location evidence="4 14">Cytoplasm</location>
    </subcellularLocation>
</comment>
<dbReference type="PANTHER" id="PTHR10954:SF18">
    <property type="entry name" value="RIBONUCLEASE HII"/>
    <property type="match status" value="1"/>
</dbReference>
<dbReference type="Proteomes" id="UP000050416">
    <property type="component" value="Unassembled WGS sequence"/>
</dbReference>
<dbReference type="AlphaFoldDB" id="A0A0P7Z2D5"/>
<comment type="caution">
    <text evidence="18">The sequence shown here is derived from an EMBL/GenBank/DDBJ whole genome shotgun (WGS) entry which is preliminary data.</text>
</comment>
<evidence type="ECO:0000256" key="8">
    <source>
        <dbReference type="ARBA" id="ARBA00022490"/>
    </source>
</evidence>
<dbReference type="GO" id="GO:0032299">
    <property type="term" value="C:ribonuclease H2 complex"/>
    <property type="evidence" value="ECO:0007669"/>
    <property type="project" value="TreeGrafter"/>
</dbReference>
<dbReference type="GO" id="GO:0004523">
    <property type="term" value="F:RNA-DNA hybrid ribonuclease activity"/>
    <property type="evidence" value="ECO:0007669"/>
    <property type="project" value="UniProtKB-UniRule"/>
</dbReference>
<dbReference type="InterPro" id="IPR022898">
    <property type="entry name" value="RNase_HII"/>
</dbReference>
<keyword evidence="8 14" id="KW-0963">Cytoplasm</keyword>
<keyword evidence="11 14" id="KW-0255">Endonuclease</keyword>
<dbReference type="GO" id="GO:0043137">
    <property type="term" value="P:DNA replication, removal of RNA primer"/>
    <property type="evidence" value="ECO:0007669"/>
    <property type="project" value="TreeGrafter"/>
</dbReference>